<dbReference type="InterPro" id="IPR003663">
    <property type="entry name" value="Sugar/inositol_transpt"/>
</dbReference>
<dbReference type="EMBL" id="JAPZBO010000009">
    <property type="protein sequence ID" value="KAJ5303587.1"/>
    <property type="molecule type" value="Genomic_DNA"/>
</dbReference>
<dbReference type="AlphaFoldDB" id="A0A9W9H226"/>
<dbReference type="GO" id="GO:0005351">
    <property type="term" value="F:carbohydrate:proton symporter activity"/>
    <property type="evidence" value="ECO:0007669"/>
    <property type="project" value="TreeGrafter"/>
</dbReference>
<organism evidence="9 10">
    <name type="scientific">Penicillium atrosanguineum</name>
    <dbReference type="NCBI Taxonomy" id="1132637"/>
    <lineage>
        <taxon>Eukaryota</taxon>
        <taxon>Fungi</taxon>
        <taxon>Dikarya</taxon>
        <taxon>Ascomycota</taxon>
        <taxon>Pezizomycotina</taxon>
        <taxon>Eurotiomycetes</taxon>
        <taxon>Eurotiomycetidae</taxon>
        <taxon>Eurotiales</taxon>
        <taxon>Aspergillaceae</taxon>
        <taxon>Penicillium</taxon>
    </lineage>
</organism>
<dbReference type="OrthoDB" id="508119at2759"/>
<feature type="transmembrane region" description="Helical" evidence="8">
    <location>
        <begin position="466"/>
        <end position="486"/>
    </location>
</feature>
<sequence>MGLFKPPGMANHPREVFNIRLFWSVGVFGILGAARGIDEGLVGGMVSLKSFKDEFPLEVGSEAEIANRESNITSMVQLGSIGGALLAFLLCDRIGRVRSLQALTILWAIGFVIVITSFGNIGQILAGRFIAGLGVGMTTVVGPTYLAEVAPKAIRGMLTNIFAGSVYFGVMLAYFANWGCSENISDTTRNQWVIPQSIHIMFAGVIFLASWTIPESPRFLIMKGEHEKALKNLCKLRKLPEDHPTITSEIIDVRDQLEREQESTHGSSFLGKAKELVMIPANRYRFMLGVMSQLLGQWSGASAITIYANSFFAALGKTGQSEKLFATCILGVVKFCSAYLCAFFLIDFIGRRRSLYIGILLQTISICYVAIYLAQVPASAHVGDSGASAITGSAKRAGIGAIAALYISGFGWAMGWNSFQYLVNAEIYPLRLRALGSSLVMCIHFVNQFGNTKAVPSMLIAMTNYGFFVFCTAICVLGLLWVWFFVPETAGRSLESMDALFSLPWYQIGRHGKYLSPDGVVSFDEDDLEKPHAIQHEVQRGGTH</sequence>
<keyword evidence="5 8" id="KW-1133">Transmembrane helix</keyword>
<evidence type="ECO:0000256" key="5">
    <source>
        <dbReference type="ARBA" id="ARBA00022989"/>
    </source>
</evidence>
<feature type="transmembrane region" description="Helical" evidence="8">
    <location>
        <begin position="428"/>
        <end position="446"/>
    </location>
</feature>
<feature type="transmembrane region" description="Helical" evidence="8">
    <location>
        <begin position="102"/>
        <end position="119"/>
    </location>
</feature>
<reference evidence="9" key="2">
    <citation type="journal article" date="2023" name="IMA Fungus">
        <title>Comparative genomic study of the Penicillium genus elucidates a diverse pangenome and 15 lateral gene transfer events.</title>
        <authorList>
            <person name="Petersen C."/>
            <person name="Sorensen T."/>
            <person name="Nielsen M.R."/>
            <person name="Sondergaard T.E."/>
            <person name="Sorensen J.L."/>
            <person name="Fitzpatrick D.A."/>
            <person name="Frisvad J.C."/>
            <person name="Nielsen K.L."/>
        </authorList>
    </citation>
    <scope>NUCLEOTIDE SEQUENCE</scope>
    <source>
        <strain evidence="9">IBT 21472</strain>
    </source>
</reference>
<feature type="transmembrane region" description="Helical" evidence="8">
    <location>
        <begin position="125"/>
        <end position="146"/>
    </location>
</feature>
<dbReference type="InterPro" id="IPR050360">
    <property type="entry name" value="MFS_Sugar_Transporters"/>
</dbReference>
<dbReference type="InterPro" id="IPR036259">
    <property type="entry name" value="MFS_trans_sf"/>
</dbReference>
<dbReference type="PROSITE" id="PS00217">
    <property type="entry name" value="SUGAR_TRANSPORT_2"/>
    <property type="match status" value="1"/>
</dbReference>
<dbReference type="PROSITE" id="PS00216">
    <property type="entry name" value="SUGAR_TRANSPORT_1"/>
    <property type="match status" value="1"/>
</dbReference>
<protein>
    <submittedName>
        <fullName evidence="9">Uncharacterized protein</fullName>
    </submittedName>
</protein>
<feature type="transmembrane region" description="Helical" evidence="8">
    <location>
        <begin position="21"/>
        <end position="37"/>
    </location>
</feature>
<gene>
    <name evidence="9" type="ORF">N7476_010386</name>
</gene>
<feature type="transmembrane region" description="Helical" evidence="8">
    <location>
        <begin position="72"/>
        <end position="90"/>
    </location>
</feature>
<feature type="transmembrane region" description="Helical" evidence="8">
    <location>
        <begin position="286"/>
        <end position="312"/>
    </location>
</feature>
<dbReference type="InterPro" id="IPR020846">
    <property type="entry name" value="MFS_dom"/>
</dbReference>
<evidence type="ECO:0000256" key="4">
    <source>
        <dbReference type="ARBA" id="ARBA00022692"/>
    </source>
</evidence>
<dbReference type="NCBIfam" id="TIGR00879">
    <property type="entry name" value="SP"/>
    <property type="match status" value="1"/>
</dbReference>
<dbReference type="PROSITE" id="PS50850">
    <property type="entry name" value="MFS"/>
    <property type="match status" value="1"/>
</dbReference>
<evidence type="ECO:0000256" key="3">
    <source>
        <dbReference type="ARBA" id="ARBA00022448"/>
    </source>
</evidence>
<dbReference type="InterPro" id="IPR005828">
    <property type="entry name" value="MFS_sugar_transport-like"/>
</dbReference>
<dbReference type="FunFam" id="1.20.1250.20:FF:000313">
    <property type="entry name" value="MFS quinate transporter"/>
    <property type="match status" value="1"/>
</dbReference>
<dbReference type="Pfam" id="PF00083">
    <property type="entry name" value="Sugar_tr"/>
    <property type="match status" value="1"/>
</dbReference>
<evidence type="ECO:0000313" key="10">
    <source>
        <dbReference type="Proteomes" id="UP001147746"/>
    </source>
</evidence>
<dbReference type="PRINTS" id="PR00171">
    <property type="entry name" value="SUGRTRNSPORT"/>
</dbReference>
<keyword evidence="3 7" id="KW-0813">Transport</keyword>
<dbReference type="GO" id="GO:0016020">
    <property type="term" value="C:membrane"/>
    <property type="evidence" value="ECO:0007669"/>
    <property type="project" value="UniProtKB-SubCell"/>
</dbReference>
<comment type="similarity">
    <text evidence="2 7">Belongs to the major facilitator superfamily. Sugar transporter (TC 2.A.1.1) family.</text>
</comment>
<name>A0A9W9H226_9EURO</name>
<comment type="subcellular location">
    <subcellularLocation>
        <location evidence="1">Membrane</location>
        <topology evidence="1">Multi-pass membrane protein</topology>
    </subcellularLocation>
</comment>
<accession>A0A9W9H226</accession>
<dbReference type="CDD" id="cd17356">
    <property type="entry name" value="MFS_HXT"/>
    <property type="match status" value="1"/>
</dbReference>
<keyword evidence="6 8" id="KW-0472">Membrane</keyword>
<feature type="transmembrane region" description="Helical" evidence="8">
    <location>
        <begin position="397"/>
        <end position="416"/>
    </location>
</feature>
<dbReference type="Proteomes" id="UP001147746">
    <property type="component" value="Unassembled WGS sequence"/>
</dbReference>
<feature type="transmembrane region" description="Helical" evidence="8">
    <location>
        <begin position="196"/>
        <end position="213"/>
    </location>
</feature>
<feature type="transmembrane region" description="Helical" evidence="8">
    <location>
        <begin position="158"/>
        <end position="176"/>
    </location>
</feature>
<keyword evidence="10" id="KW-1185">Reference proteome</keyword>
<evidence type="ECO:0000256" key="8">
    <source>
        <dbReference type="SAM" id="Phobius"/>
    </source>
</evidence>
<proteinExistence type="inferred from homology"/>
<evidence type="ECO:0000256" key="6">
    <source>
        <dbReference type="ARBA" id="ARBA00023136"/>
    </source>
</evidence>
<feature type="transmembrane region" description="Helical" evidence="8">
    <location>
        <begin position="355"/>
        <end position="377"/>
    </location>
</feature>
<evidence type="ECO:0000256" key="1">
    <source>
        <dbReference type="ARBA" id="ARBA00004141"/>
    </source>
</evidence>
<reference evidence="9" key="1">
    <citation type="submission" date="2022-12" db="EMBL/GenBank/DDBJ databases">
        <authorList>
            <person name="Petersen C."/>
        </authorList>
    </citation>
    <scope>NUCLEOTIDE SEQUENCE</scope>
    <source>
        <strain evidence="9">IBT 21472</strain>
    </source>
</reference>
<dbReference type="Gene3D" id="1.20.1250.20">
    <property type="entry name" value="MFS general substrate transporter like domains"/>
    <property type="match status" value="1"/>
</dbReference>
<feature type="transmembrane region" description="Helical" evidence="8">
    <location>
        <begin position="324"/>
        <end position="346"/>
    </location>
</feature>
<dbReference type="SUPFAM" id="SSF103473">
    <property type="entry name" value="MFS general substrate transporter"/>
    <property type="match status" value="1"/>
</dbReference>
<comment type="caution">
    <text evidence="9">The sequence shown here is derived from an EMBL/GenBank/DDBJ whole genome shotgun (WGS) entry which is preliminary data.</text>
</comment>
<evidence type="ECO:0000256" key="7">
    <source>
        <dbReference type="RuleBase" id="RU003346"/>
    </source>
</evidence>
<keyword evidence="4 8" id="KW-0812">Transmembrane</keyword>
<dbReference type="PANTHER" id="PTHR48022:SF8">
    <property type="entry name" value="MAJOR FACILITATOR SUPERFAMILY (MFS) PROFILE DOMAIN-CONTAINING PROTEIN-RELATED"/>
    <property type="match status" value="1"/>
</dbReference>
<evidence type="ECO:0000256" key="2">
    <source>
        <dbReference type="ARBA" id="ARBA00010992"/>
    </source>
</evidence>
<evidence type="ECO:0000313" key="9">
    <source>
        <dbReference type="EMBL" id="KAJ5303587.1"/>
    </source>
</evidence>
<dbReference type="InterPro" id="IPR005829">
    <property type="entry name" value="Sugar_transporter_CS"/>
</dbReference>
<dbReference type="PANTHER" id="PTHR48022">
    <property type="entry name" value="PLASTIDIC GLUCOSE TRANSPORTER 4"/>
    <property type="match status" value="1"/>
</dbReference>